<evidence type="ECO:0000313" key="2">
    <source>
        <dbReference type="Proteomes" id="UP000274122"/>
    </source>
</evidence>
<dbReference type="EMBL" id="LR134201">
    <property type="protein sequence ID" value="VEB98335.1"/>
    <property type="molecule type" value="Genomic_DNA"/>
</dbReference>
<organism evidence="1 2">
    <name type="scientific">Cedecea lapagei</name>
    <dbReference type="NCBI Taxonomy" id="158823"/>
    <lineage>
        <taxon>Bacteria</taxon>
        <taxon>Pseudomonadati</taxon>
        <taxon>Pseudomonadota</taxon>
        <taxon>Gammaproteobacteria</taxon>
        <taxon>Enterobacterales</taxon>
        <taxon>Enterobacteriaceae</taxon>
        <taxon>Cedecea</taxon>
    </lineage>
</organism>
<evidence type="ECO:0000313" key="1">
    <source>
        <dbReference type="EMBL" id="VEB98335.1"/>
    </source>
</evidence>
<dbReference type="AlphaFoldDB" id="A0A447V389"/>
<accession>A0A447V389</accession>
<protein>
    <submittedName>
        <fullName evidence="1">Uncharacterized protein</fullName>
    </submittedName>
</protein>
<dbReference type="KEGG" id="clap:NCTC11466_02618"/>
<sequence length="158" mass="17098">MVYSIQGEASTKDTEDYVGGVQITAQNTISGKPEILLAAVPDDDPKINLDGFTNLKLSLDAKTLYFESSAWATSAAVHALDIASRQASYITDGSLICQVGSGTYQGDLIVQQHRYFVQGGAYDYLYLYDKTGKKLGLVADDNVTKEQVSDLRESLGDS</sequence>
<dbReference type="RefSeq" id="WP_126356563.1">
    <property type="nucleotide sequence ID" value="NZ_LR134201.1"/>
</dbReference>
<reference evidence="1 2" key="1">
    <citation type="submission" date="2018-12" db="EMBL/GenBank/DDBJ databases">
        <authorList>
            <consortium name="Pathogen Informatics"/>
        </authorList>
    </citation>
    <scope>NUCLEOTIDE SEQUENCE [LARGE SCALE GENOMIC DNA]</scope>
    <source>
        <strain evidence="1 2">NCTC11466</strain>
    </source>
</reference>
<dbReference type="OrthoDB" id="7066295at2"/>
<dbReference type="Proteomes" id="UP000274122">
    <property type="component" value="Chromosome"/>
</dbReference>
<proteinExistence type="predicted"/>
<name>A0A447V389_9ENTR</name>
<gene>
    <name evidence="1" type="ORF">NCTC11466_02618</name>
</gene>
<keyword evidence="2" id="KW-1185">Reference proteome</keyword>